<evidence type="ECO:0008006" key="4">
    <source>
        <dbReference type="Google" id="ProtNLM"/>
    </source>
</evidence>
<protein>
    <recommendedName>
        <fullName evidence="4">HAT C-terminal dimerisation domain-containing protein</fullName>
    </recommendedName>
</protein>
<comment type="caution">
    <text evidence="2">The sequence shown here is derived from an EMBL/GenBank/DDBJ whole genome shotgun (WGS) entry which is preliminary data.</text>
</comment>
<dbReference type="PANTHER" id="PTHR46880">
    <property type="entry name" value="RAS-ASSOCIATING DOMAIN-CONTAINING PROTEIN"/>
    <property type="match status" value="1"/>
</dbReference>
<accession>A0A5J4V317</accession>
<dbReference type="Proteomes" id="UP000324800">
    <property type="component" value="Unassembled WGS sequence"/>
</dbReference>
<organism evidence="2 3">
    <name type="scientific">Streblomastix strix</name>
    <dbReference type="NCBI Taxonomy" id="222440"/>
    <lineage>
        <taxon>Eukaryota</taxon>
        <taxon>Metamonada</taxon>
        <taxon>Preaxostyla</taxon>
        <taxon>Oxymonadida</taxon>
        <taxon>Streblomastigidae</taxon>
        <taxon>Streblomastix</taxon>
    </lineage>
</organism>
<gene>
    <name evidence="2" type="ORF">EZS28_027354</name>
</gene>
<feature type="region of interest" description="Disordered" evidence="1">
    <location>
        <begin position="111"/>
        <end position="151"/>
    </location>
</feature>
<feature type="compositionally biased region" description="Acidic residues" evidence="1">
    <location>
        <begin position="117"/>
        <end position="151"/>
    </location>
</feature>
<dbReference type="OrthoDB" id="5990256at2759"/>
<evidence type="ECO:0000256" key="1">
    <source>
        <dbReference type="SAM" id="MobiDB-lite"/>
    </source>
</evidence>
<name>A0A5J4V317_9EUKA</name>
<proteinExistence type="predicted"/>
<dbReference type="AlphaFoldDB" id="A0A5J4V317"/>
<reference evidence="2 3" key="1">
    <citation type="submission" date="2019-03" db="EMBL/GenBank/DDBJ databases">
        <title>Single cell metagenomics reveals metabolic interactions within the superorganism composed of flagellate Streblomastix strix and complex community of Bacteroidetes bacteria on its surface.</title>
        <authorList>
            <person name="Treitli S.C."/>
            <person name="Kolisko M."/>
            <person name="Husnik F."/>
            <person name="Keeling P."/>
            <person name="Hampl V."/>
        </authorList>
    </citation>
    <scope>NUCLEOTIDE SEQUENCE [LARGE SCALE GENOMIC DNA]</scope>
    <source>
        <strain evidence="2">ST1C</strain>
    </source>
</reference>
<dbReference type="EMBL" id="SNRW01010033">
    <property type="protein sequence ID" value="KAA6377119.1"/>
    <property type="molecule type" value="Genomic_DNA"/>
</dbReference>
<evidence type="ECO:0000313" key="3">
    <source>
        <dbReference type="Proteomes" id="UP000324800"/>
    </source>
</evidence>
<dbReference type="PANTHER" id="PTHR46880:SF5">
    <property type="entry name" value="DUF4371 DOMAIN-CONTAINING PROTEIN"/>
    <property type="match status" value="1"/>
</dbReference>
<evidence type="ECO:0000313" key="2">
    <source>
        <dbReference type="EMBL" id="KAA6377119.1"/>
    </source>
</evidence>
<sequence>MQLIMYCWKLQQQWLSYVVIIIIALKDSKKLTKIRLTLSLSNAQAERQFSAMKRIKSSTRNRLSQPMLNWLLAIISNSKDEIKKEDAELISETWLGEPYRFQQPKSQILERYNNEFDGSDSDQSSSEEDSDSSEIETVEEDDMSDSMQEYDEYIKNLILKDSEQQMKPE</sequence>